<reference evidence="2 3" key="1">
    <citation type="submission" date="2016-05" db="EMBL/GenBank/DDBJ databases">
        <title>Complete genome sequence of Corynebacterium crudilactis, a new Corynebacterium species isolated from raw cow's milk.</title>
        <authorList>
            <person name="Christian R."/>
            <person name="Zimmermann J."/>
            <person name="Lipski A."/>
            <person name="Kalinowski J."/>
        </authorList>
    </citation>
    <scope>NUCLEOTIDE SEQUENCE [LARGE SCALE GENOMIC DNA]</scope>
    <source>
        <strain evidence="2 3">JZ16</strain>
    </source>
</reference>
<dbReference type="Proteomes" id="UP000076929">
    <property type="component" value="Chromosome"/>
</dbReference>
<evidence type="ECO:0000256" key="1">
    <source>
        <dbReference type="SAM" id="SignalP"/>
    </source>
</evidence>
<protein>
    <recommendedName>
        <fullName evidence="4">Secreted protein</fullName>
    </recommendedName>
</protein>
<gene>
    <name evidence="2" type="ORF">ccrud_08155</name>
</gene>
<name>A0A172QTZ5_9CORY</name>
<evidence type="ECO:0008006" key="4">
    <source>
        <dbReference type="Google" id="ProtNLM"/>
    </source>
</evidence>
<feature type="signal peptide" evidence="1">
    <location>
        <begin position="1"/>
        <end position="31"/>
    </location>
</feature>
<keyword evidence="1" id="KW-0732">Signal</keyword>
<dbReference type="RefSeq" id="WP_066566001.1">
    <property type="nucleotide sequence ID" value="NZ_CP015622.1"/>
</dbReference>
<dbReference type="EMBL" id="CP015622">
    <property type="protein sequence ID" value="ANE04177.1"/>
    <property type="molecule type" value="Genomic_DNA"/>
</dbReference>
<dbReference type="AlphaFoldDB" id="A0A172QTZ5"/>
<accession>A0A172QTZ5</accession>
<dbReference type="KEGG" id="ccjz:ccrud_08155"/>
<dbReference type="OrthoDB" id="9938407at2"/>
<evidence type="ECO:0000313" key="2">
    <source>
        <dbReference type="EMBL" id="ANE04177.1"/>
    </source>
</evidence>
<proteinExistence type="predicted"/>
<feature type="chain" id="PRO_5038358057" description="Secreted protein" evidence="1">
    <location>
        <begin position="32"/>
        <end position="115"/>
    </location>
</feature>
<sequence>MSSLLRRFTITAVTVVMASTAIFTSTASASAKCVDPNKQQIGPLLVQASSANTSRIDVCSQIKLGTFWEGINGQSGKFGLLNIKYADNKYFVLHMEDVTGLGLGSSDQNPAGTFG</sequence>
<organism evidence="2 3">
    <name type="scientific">Corynebacterium crudilactis</name>
    <dbReference type="NCBI Taxonomy" id="1652495"/>
    <lineage>
        <taxon>Bacteria</taxon>
        <taxon>Bacillati</taxon>
        <taxon>Actinomycetota</taxon>
        <taxon>Actinomycetes</taxon>
        <taxon>Mycobacteriales</taxon>
        <taxon>Corynebacteriaceae</taxon>
        <taxon>Corynebacterium</taxon>
    </lineage>
</organism>
<keyword evidence="3" id="KW-1185">Reference proteome</keyword>
<dbReference type="STRING" id="1652495.ccrud_08155"/>
<evidence type="ECO:0000313" key="3">
    <source>
        <dbReference type="Proteomes" id="UP000076929"/>
    </source>
</evidence>